<dbReference type="PANTHER" id="PTHR35910:SF6">
    <property type="entry name" value="2EXR DOMAIN-CONTAINING PROTEIN"/>
    <property type="match status" value="1"/>
</dbReference>
<evidence type="ECO:0000313" key="4">
    <source>
        <dbReference type="Proteomes" id="UP000696280"/>
    </source>
</evidence>
<reference evidence="3" key="1">
    <citation type="submission" date="2021-07" db="EMBL/GenBank/DDBJ databases">
        <authorList>
            <person name="Durling M."/>
        </authorList>
    </citation>
    <scope>NUCLEOTIDE SEQUENCE</scope>
</reference>
<evidence type="ECO:0000313" key="3">
    <source>
        <dbReference type="EMBL" id="CAG8959828.1"/>
    </source>
</evidence>
<feature type="compositionally biased region" description="Basic and acidic residues" evidence="1">
    <location>
        <begin position="453"/>
        <end position="466"/>
    </location>
</feature>
<organism evidence="3 4">
    <name type="scientific">Hymenoscyphus fraxineus</name>
    <dbReference type="NCBI Taxonomy" id="746836"/>
    <lineage>
        <taxon>Eukaryota</taxon>
        <taxon>Fungi</taxon>
        <taxon>Dikarya</taxon>
        <taxon>Ascomycota</taxon>
        <taxon>Pezizomycotina</taxon>
        <taxon>Leotiomycetes</taxon>
        <taxon>Helotiales</taxon>
        <taxon>Helotiaceae</taxon>
        <taxon>Hymenoscyphus</taxon>
    </lineage>
</organism>
<feature type="domain" description="2EXR" evidence="2">
    <location>
        <begin position="92"/>
        <end position="225"/>
    </location>
</feature>
<feature type="compositionally biased region" description="Pro residues" evidence="1">
    <location>
        <begin position="16"/>
        <end position="28"/>
    </location>
</feature>
<dbReference type="Proteomes" id="UP000696280">
    <property type="component" value="Unassembled WGS sequence"/>
</dbReference>
<dbReference type="OrthoDB" id="3437257at2759"/>
<evidence type="ECO:0000259" key="2">
    <source>
        <dbReference type="Pfam" id="PF20150"/>
    </source>
</evidence>
<dbReference type="PANTHER" id="PTHR35910">
    <property type="entry name" value="2EXR DOMAIN-CONTAINING PROTEIN"/>
    <property type="match status" value="1"/>
</dbReference>
<sequence length="501" mass="57196">MSRKQQSRPRTFLPSTPTPTPIPSPSPSPHLRKLLIKGSRTTDHTSRRYVQHADHQKIKAQGTHPKLHITNQCAYAGPRQPPRNIRVAPTSFHPFGRLPLELRLDIWQHALPGPRIVDLKTQVAPSHIGSTRVRSDKAITTSSSNTQTAIAVPDVPEFSMDDIFDASIRPRDRHSRYGFRTDCPAPVLLYVCRESYAVVAKFYTPMFNTPNVYATIWFDPTIDTLLINDETFARSNRSYNIYRGDWVEIGHFNLINKSHLNKVEKLCINPDFLPYPHCPIFSDDGPRLGDILNCFPSVKSVTFASEQARQRKWIDETTLAPKPALAFLSIEDYYLALARLAFKSTSEIELKLVPRVNSKSFMVRLLAWISTPGGSFVRDYKAVRFDARTIVTETLKEQLLRNVDFQRPVTKDEAIMIARKRARLGDDFTEYPLMNEELTSEVKKREMDERFGENWNIEPDKALNKDLEDDSSEELGDELFVALEDEADEDSDGELDGHQDI</sequence>
<dbReference type="Pfam" id="PF20150">
    <property type="entry name" value="2EXR"/>
    <property type="match status" value="1"/>
</dbReference>
<dbReference type="InterPro" id="IPR045518">
    <property type="entry name" value="2EXR"/>
</dbReference>
<gene>
    <name evidence="3" type="ORF">HYFRA_00001736</name>
</gene>
<comment type="caution">
    <text evidence="3">The sequence shown here is derived from an EMBL/GenBank/DDBJ whole genome shotgun (WGS) entry which is preliminary data.</text>
</comment>
<protein>
    <recommendedName>
        <fullName evidence="2">2EXR domain-containing protein</fullName>
    </recommendedName>
</protein>
<name>A0A9N9PYC6_9HELO</name>
<dbReference type="EMBL" id="CAJVRL010000092">
    <property type="protein sequence ID" value="CAG8959828.1"/>
    <property type="molecule type" value="Genomic_DNA"/>
</dbReference>
<keyword evidence="4" id="KW-1185">Reference proteome</keyword>
<evidence type="ECO:0000256" key="1">
    <source>
        <dbReference type="SAM" id="MobiDB-lite"/>
    </source>
</evidence>
<accession>A0A9N9PYC6</accession>
<proteinExistence type="predicted"/>
<feature type="region of interest" description="Disordered" evidence="1">
    <location>
        <begin position="453"/>
        <end position="473"/>
    </location>
</feature>
<dbReference type="AlphaFoldDB" id="A0A9N9PYC6"/>
<feature type="region of interest" description="Disordered" evidence="1">
    <location>
        <begin position="1"/>
        <end position="30"/>
    </location>
</feature>